<accession>A0ABD6AWZ4</accession>
<dbReference type="CDD" id="cd16295">
    <property type="entry name" value="TTHA0252-CPSF-like_MBL-fold"/>
    <property type="match status" value="1"/>
</dbReference>
<evidence type="ECO:0000259" key="3">
    <source>
        <dbReference type="SMART" id="SM00849"/>
    </source>
</evidence>
<dbReference type="Pfam" id="PF10996">
    <property type="entry name" value="Beta-Casp"/>
    <property type="match status" value="1"/>
</dbReference>
<dbReference type="RefSeq" id="WP_250874372.1">
    <property type="nucleotide sequence ID" value="NZ_JALXFV010000007.1"/>
</dbReference>
<keyword evidence="6" id="KW-1185">Reference proteome</keyword>
<name>A0ABD6AWZ4_9EURY</name>
<dbReference type="SMART" id="SM00849">
    <property type="entry name" value="Lactamase_B"/>
    <property type="match status" value="1"/>
</dbReference>
<dbReference type="EMBL" id="JBHUDC010000007">
    <property type="protein sequence ID" value="MFD1514418.1"/>
    <property type="molecule type" value="Genomic_DNA"/>
</dbReference>
<dbReference type="SMART" id="SM01027">
    <property type="entry name" value="Beta-Casp"/>
    <property type="match status" value="1"/>
</dbReference>
<dbReference type="SUPFAM" id="SSF56281">
    <property type="entry name" value="Metallo-hydrolase/oxidoreductase"/>
    <property type="match status" value="1"/>
</dbReference>
<dbReference type="Gene3D" id="3.40.50.10890">
    <property type="match status" value="1"/>
</dbReference>
<dbReference type="InterPro" id="IPR011108">
    <property type="entry name" value="RMMBL"/>
</dbReference>
<dbReference type="AlphaFoldDB" id="A0ABD6AWZ4"/>
<evidence type="ECO:0000259" key="4">
    <source>
        <dbReference type="SMART" id="SM01027"/>
    </source>
</evidence>
<gene>
    <name evidence="5" type="ORF">ACFSBT_14140</name>
</gene>
<dbReference type="Proteomes" id="UP001597187">
    <property type="component" value="Unassembled WGS sequence"/>
</dbReference>
<proteinExistence type="predicted"/>
<organism evidence="5 6">
    <name type="scientific">Halomarina rubra</name>
    <dbReference type="NCBI Taxonomy" id="2071873"/>
    <lineage>
        <taxon>Archaea</taxon>
        <taxon>Methanobacteriati</taxon>
        <taxon>Methanobacteriota</taxon>
        <taxon>Stenosarchaea group</taxon>
        <taxon>Halobacteria</taxon>
        <taxon>Halobacteriales</taxon>
        <taxon>Natronomonadaceae</taxon>
        <taxon>Halomarina</taxon>
    </lineage>
</organism>
<dbReference type="InterPro" id="IPR050698">
    <property type="entry name" value="MBL"/>
</dbReference>
<protein>
    <submittedName>
        <fullName evidence="5">MBL fold metallo-hydrolase</fullName>
    </submittedName>
</protein>
<evidence type="ECO:0000313" key="5">
    <source>
        <dbReference type="EMBL" id="MFD1514418.1"/>
    </source>
</evidence>
<feature type="region of interest" description="Disordered" evidence="2">
    <location>
        <begin position="435"/>
        <end position="455"/>
    </location>
</feature>
<evidence type="ECO:0000313" key="6">
    <source>
        <dbReference type="Proteomes" id="UP001597187"/>
    </source>
</evidence>
<dbReference type="PANTHER" id="PTHR11203:SF37">
    <property type="entry name" value="INTEGRATOR COMPLEX SUBUNIT 11"/>
    <property type="match status" value="1"/>
</dbReference>
<sequence>MTDNDSEDGTGDSPPDNHGGGPWLPPEANEQFDPLAHAGLEATTETPFVVVPRGGAREVGRSCYHVETPYSTFLIDCGLNQGSGGQFPDFRGLDREQIDAVFLTHAHIDHAGGLPVLENQGLLDDEAPILTTAPTAQIAHTMLEDSLKIHRREARRPGRSQQFWSQDVTDVCARFEPVDYGTDRVEAYAPVSENDPTTFELGAAGHLLGSAWVALQTAGHSIVFSGDLGGRAGYLPDIAKPPSADALITESTYGNKHSHTSTSTAQSNLFEAIAEAVERGAPVLIPTFAVGRAQMILLLLQQRLHTLPGSLTDDVHIVLDGLAQEVTDLYHLHASDDSLFDESLVNMIHESGVSQPFFPDNITVPDDDADRQRVFDAYDPVEGTNIPIIIAPSGMLTGGNSPRYLAELAARYDDAAVVLTGYQAVGTAGRALQSATRADGEAPTVTPDIDPITPPGDWPSATGSVGWVQEQETGDARLTITVPTEWITTVDGLSAHASQAGLLEFARHVSPDTIGLVHGPHYAQEALQSHLVENVETVDQVTRLAPLSPLAINAETANEMTTKALEPQPSEQATLDDQLDSLRETMTALSSAVAEDRNSGLTEAEVRAIVREELERTQQ</sequence>
<dbReference type="InterPro" id="IPR036866">
    <property type="entry name" value="RibonucZ/Hydroxyglut_hydro"/>
</dbReference>
<comment type="caution">
    <text evidence="5">The sequence shown here is derived from an EMBL/GenBank/DDBJ whole genome shotgun (WGS) entry which is preliminary data.</text>
</comment>
<reference evidence="5 6" key="1">
    <citation type="journal article" date="2019" name="Int. J. Syst. Evol. Microbiol.">
        <title>The Global Catalogue of Microorganisms (GCM) 10K type strain sequencing project: providing services to taxonomists for standard genome sequencing and annotation.</title>
        <authorList>
            <consortium name="The Broad Institute Genomics Platform"/>
            <consortium name="The Broad Institute Genome Sequencing Center for Infectious Disease"/>
            <person name="Wu L."/>
            <person name="Ma J."/>
        </authorList>
    </citation>
    <scope>NUCLEOTIDE SEQUENCE [LARGE SCALE GENOMIC DNA]</scope>
    <source>
        <strain evidence="5 6">CGMCC 1.12563</strain>
    </source>
</reference>
<evidence type="ECO:0000256" key="1">
    <source>
        <dbReference type="ARBA" id="ARBA00022801"/>
    </source>
</evidence>
<dbReference type="Pfam" id="PF00753">
    <property type="entry name" value="Lactamase_B"/>
    <property type="match status" value="1"/>
</dbReference>
<dbReference type="Gene3D" id="3.60.15.10">
    <property type="entry name" value="Ribonuclease Z/Hydroxyacylglutathione hydrolase-like"/>
    <property type="match status" value="1"/>
</dbReference>
<dbReference type="InterPro" id="IPR001279">
    <property type="entry name" value="Metallo-B-lactamas"/>
</dbReference>
<keyword evidence="1" id="KW-0378">Hydrolase</keyword>
<feature type="domain" description="Beta-Casp" evidence="4">
    <location>
        <begin position="293"/>
        <end position="432"/>
    </location>
</feature>
<dbReference type="InterPro" id="IPR022712">
    <property type="entry name" value="Beta_Casp"/>
</dbReference>
<dbReference type="Pfam" id="PF07521">
    <property type="entry name" value="RMMBL"/>
    <property type="match status" value="1"/>
</dbReference>
<feature type="compositionally biased region" description="Acidic residues" evidence="2">
    <location>
        <begin position="1"/>
        <end position="10"/>
    </location>
</feature>
<feature type="domain" description="Metallo-beta-lactamase" evidence="3">
    <location>
        <begin position="60"/>
        <end position="288"/>
    </location>
</feature>
<dbReference type="PANTHER" id="PTHR11203">
    <property type="entry name" value="CLEAVAGE AND POLYADENYLATION SPECIFICITY FACTOR FAMILY MEMBER"/>
    <property type="match status" value="1"/>
</dbReference>
<dbReference type="GO" id="GO:0016787">
    <property type="term" value="F:hydrolase activity"/>
    <property type="evidence" value="ECO:0007669"/>
    <property type="project" value="UniProtKB-KW"/>
</dbReference>
<feature type="region of interest" description="Disordered" evidence="2">
    <location>
        <begin position="1"/>
        <end position="30"/>
    </location>
</feature>
<evidence type="ECO:0000256" key="2">
    <source>
        <dbReference type="SAM" id="MobiDB-lite"/>
    </source>
</evidence>